<name>A0A077WDR8_9FUNG</name>
<protein>
    <submittedName>
        <fullName evidence="1">Uncharacterized protein</fullName>
    </submittedName>
</protein>
<gene>
    <name evidence="1" type="ORF">LRAMOSA08339</name>
</gene>
<organism evidence="1">
    <name type="scientific">Lichtheimia ramosa</name>
    <dbReference type="NCBI Taxonomy" id="688394"/>
    <lineage>
        <taxon>Eukaryota</taxon>
        <taxon>Fungi</taxon>
        <taxon>Fungi incertae sedis</taxon>
        <taxon>Mucoromycota</taxon>
        <taxon>Mucoromycotina</taxon>
        <taxon>Mucoromycetes</taxon>
        <taxon>Mucorales</taxon>
        <taxon>Lichtheimiaceae</taxon>
        <taxon>Lichtheimia</taxon>
    </lineage>
</organism>
<sequence length="318" mass="36788">MPLLIMQFAQSNLYNSNSPLSSPKLKTHLKQICSRNLLSTLASGKDEFDRKRDAFYLDGVTLFESRRQCWVPELNQFDTRALVEDLETDIPYFTDTAKLSNQQLQSIIHRIIHSSTIMMEEDPPALDDAMLSFKTTCHQIHALSLTADMTPLVETKLQEKLALEPDWVDDIGQESVLEDTMLWIRQVILPWLSFIWLAREIEEQQWYDFLRAKIRVEHLARKIFFDTRHVLNGASFDNCLMILSRIFDIITEYPASESVVMDLKRIACKKRPEKLGNDNVLLHRIKEAVLKDKTVETERLADSDSSAMRTLCPMPSRA</sequence>
<dbReference type="EMBL" id="LK023317">
    <property type="protein sequence ID" value="CDS05811.1"/>
    <property type="molecule type" value="Genomic_DNA"/>
</dbReference>
<accession>A0A077WDR8</accession>
<reference evidence="1" key="1">
    <citation type="journal article" date="2014" name="Genome Announc.">
        <title>De novo whole-genome sequence and genome annotation of Lichtheimia ramosa.</title>
        <authorList>
            <person name="Linde J."/>
            <person name="Schwartze V."/>
            <person name="Binder U."/>
            <person name="Lass-Florl C."/>
            <person name="Voigt K."/>
            <person name="Horn F."/>
        </authorList>
    </citation>
    <scope>NUCLEOTIDE SEQUENCE</scope>
    <source>
        <strain evidence="1">JMRC FSU:6197</strain>
    </source>
</reference>
<evidence type="ECO:0000313" key="1">
    <source>
        <dbReference type="EMBL" id="CDS05811.1"/>
    </source>
</evidence>
<proteinExistence type="predicted"/>
<dbReference type="AlphaFoldDB" id="A0A077WDR8"/>